<dbReference type="Gene3D" id="3.10.180.10">
    <property type="entry name" value="2,3-Dihydroxybiphenyl 1,2-Dioxygenase, domain 1"/>
    <property type="match status" value="1"/>
</dbReference>
<dbReference type="OrthoDB" id="3268799at2"/>
<evidence type="ECO:0000313" key="2">
    <source>
        <dbReference type="EMBL" id="OKL50925.1"/>
    </source>
</evidence>
<dbReference type="CDD" id="cd06587">
    <property type="entry name" value="VOC"/>
    <property type="match status" value="1"/>
</dbReference>
<dbReference type="EMBL" id="MQVS01000012">
    <property type="protein sequence ID" value="OKL50925.1"/>
    <property type="molecule type" value="Genomic_DNA"/>
</dbReference>
<dbReference type="PROSITE" id="PS51819">
    <property type="entry name" value="VOC"/>
    <property type="match status" value="1"/>
</dbReference>
<evidence type="ECO:0000259" key="1">
    <source>
        <dbReference type="PROSITE" id="PS51819"/>
    </source>
</evidence>
<comment type="caution">
    <text evidence="2">The sequence shown here is derived from an EMBL/GenBank/DDBJ whole genome shotgun (WGS) entry which is preliminary data.</text>
</comment>
<name>A0A1Q5PTY8_9ACTO</name>
<gene>
    <name evidence="2" type="ORF">BSZ40_09815</name>
</gene>
<organism evidence="2 3">
    <name type="scientific">Buchananella hordeovulneris</name>
    <dbReference type="NCBI Taxonomy" id="52770"/>
    <lineage>
        <taxon>Bacteria</taxon>
        <taxon>Bacillati</taxon>
        <taxon>Actinomycetota</taxon>
        <taxon>Actinomycetes</taxon>
        <taxon>Actinomycetales</taxon>
        <taxon>Actinomycetaceae</taxon>
        <taxon>Buchananella</taxon>
    </lineage>
</organism>
<dbReference type="RefSeq" id="WP_073825868.1">
    <property type="nucleotide sequence ID" value="NZ_MQVS01000012.1"/>
</dbReference>
<reference evidence="3" key="1">
    <citation type="submission" date="2016-12" db="EMBL/GenBank/DDBJ databases">
        <authorList>
            <person name="Meng X."/>
        </authorList>
    </citation>
    <scope>NUCLEOTIDE SEQUENCE [LARGE SCALE GENOMIC DNA]</scope>
    <source>
        <strain evidence="3">DSM 20732</strain>
    </source>
</reference>
<proteinExistence type="predicted"/>
<dbReference type="InterPro" id="IPR037523">
    <property type="entry name" value="VOC_core"/>
</dbReference>
<protein>
    <recommendedName>
        <fullName evidence="1">VOC domain-containing protein</fullName>
    </recommendedName>
</protein>
<evidence type="ECO:0000313" key="3">
    <source>
        <dbReference type="Proteomes" id="UP000185612"/>
    </source>
</evidence>
<accession>A0A1Q5PTY8</accession>
<feature type="domain" description="VOC" evidence="1">
    <location>
        <begin position="1"/>
        <end position="110"/>
    </location>
</feature>
<dbReference type="InterPro" id="IPR029068">
    <property type="entry name" value="Glyas_Bleomycin-R_OHBP_Dase"/>
</dbReference>
<sequence>MRLLALRYTDSPATRAFYEALGLQFDAQASAPDWQVLTAGQGAVALHPAPADQPEKGPVEFCFEADEPLSAVQERLVAAGLPGGEITEEDFGFALRLVDPDGFAFQVNGYAR</sequence>
<dbReference type="Pfam" id="PF00903">
    <property type="entry name" value="Glyoxalase"/>
    <property type="match status" value="1"/>
</dbReference>
<keyword evidence="3" id="KW-1185">Reference proteome</keyword>
<dbReference type="InterPro" id="IPR004360">
    <property type="entry name" value="Glyas_Fos-R_dOase_dom"/>
</dbReference>
<dbReference type="SUPFAM" id="SSF54593">
    <property type="entry name" value="Glyoxalase/Bleomycin resistance protein/Dihydroxybiphenyl dioxygenase"/>
    <property type="match status" value="1"/>
</dbReference>
<dbReference type="Proteomes" id="UP000185612">
    <property type="component" value="Unassembled WGS sequence"/>
</dbReference>
<dbReference type="STRING" id="52770.BSZ40_09815"/>
<dbReference type="AlphaFoldDB" id="A0A1Q5PTY8"/>